<keyword evidence="5" id="KW-0732">Signal</keyword>
<evidence type="ECO:0000256" key="3">
    <source>
        <dbReference type="ARBA" id="ARBA00023004"/>
    </source>
</evidence>
<feature type="domain" description="Rieske" evidence="6">
    <location>
        <begin position="89"/>
        <end position="164"/>
    </location>
</feature>
<keyword evidence="8" id="KW-1185">Reference proteome</keyword>
<keyword evidence="3" id="KW-0408">Iron</keyword>
<gene>
    <name evidence="7" type="ORF">EOJ36_09585</name>
</gene>
<evidence type="ECO:0000256" key="1">
    <source>
        <dbReference type="ARBA" id="ARBA00022714"/>
    </source>
</evidence>
<reference evidence="7 8" key="1">
    <citation type="submission" date="2019-01" db="EMBL/GenBank/DDBJ databases">
        <authorList>
            <person name="Chen W.-M."/>
        </authorList>
    </citation>
    <scope>NUCLEOTIDE SEQUENCE [LARGE SCALE GENOMIC DNA]</scope>
    <source>
        <strain evidence="7 8">FSY-15</strain>
    </source>
</reference>
<feature type="signal peptide" evidence="5">
    <location>
        <begin position="1"/>
        <end position="28"/>
    </location>
</feature>
<comment type="caution">
    <text evidence="7">The sequence shown here is derived from an EMBL/GenBank/DDBJ whole genome shotgun (WGS) entry which is preliminary data.</text>
</comment>
<dbReference type="SUPFAM" id="SSF50022">
    <property type="entry name" value="ISP domain"/>
    <property type="match status" value="1"/>
</dbReference>
<name>A0A437PPD0_9BACT</name>
<proteinExistence type="predicted"/>
<evidence type="ECO:0000256" key="5">
    <source>
        <dbReference type="SAM" id="SignalP"/>
    </source>
</evidence>
<dbReference type="Pfam" id="PF00355">
    <property type="entry name" value="Rieske"/>
    <property type="match status" value="1"/>
</dbReference>
<keyword evidence="1" id="KW-0001">2Fe-2S</keyword>
<organism evidence="7 8">
    <name type="scientific">Sandaracinomonas limnophila</name>
    <dbReference type="NCBI Taxonomy" id="1862386"/>
    <lineage>
        <taxon>Bacteria</taxon>
        <taxon>Pseudomonadati</taxon>
        <taxon>Bacteroidota</taxon>
        <taxon>Cytophagia</taxon>
        <taxon>Cytophagales</taxon>
        <taxon>Flectobacillaceae</taxon>
        <taxon>Sandaracinomonas</taxon>
    </lineage>
</organism>
<dbReference type="Proteomes" id="UP000282832">
    <property type="component" value="Unassembled WGS sequence"/>
</dbReference>
<dbReference type="PROSITE" id="PS51296">
    <property type="entry name" value="RIESKE"/>
    <property type="match status" value="1"/>
</dbReference>
<evidence type="ECO:0000313" key="8">
    <source>
        <dbReference type="Proteomes" id="UP000282832"/>
    </source>
</evidence>
<dbReference type="EMBL" id="SACY01000004">
    <property type="protein sequence ID" value="RVU24166.1"/>
    <property type="molecule type" value="Genomic_DNA"/>
</dbReference>
<protein>
    <recommendedName>
        <fullName evidence="6">Rieske domain-containing protein</fullName>
    </recommendedName>
</protein>
<dbReference type="GO" id="GO:0046872">
    <property type="term" value="F:metal ion binding"/>
    <property type="evidence" value="ECO:0007669"/>
    <property type="project" value="UniProtKB-KW"/>
</dbReference>
<feature type="chain" id="PRO_5019139033" description="Rieske domain-containing protein" evidence="5">
    <location>
        <begin position="29"/>
        <end position="166"/>
    </location>
</feature>
<dbReference type="InterPro" id="IPR036922">
    <property type="entry name" value="Rieske_2Fe-2S_sf"/>
</dbReference>
<evidence type="ECO:0000256" key="2">
    <source>
        <dbReference type="ARBA" id="ARBA00022723"/>
    </source>
</evidence>
<sequence length="166" mass="18355">MMDRKQFIKKICPASAIGLILTSEFLSACSKPAEEVVPTSDPVYDNLITKTKDNGFFVEGKIVYINLQNAFYATLKNVGNFVNDETNGILLLRKSETQIICLDNCCPHQGTRNRWSYANNKFTCANHGNSYGMETGQIAPCNSNTPFGNLKAYASAITKDIVTIQL</sequence>
<evidence type="ECO:0000313" key="7">
    <source>
        <dbReference type="EMBL" id="RVU24166.1"/>
    </source>
</evidence>
<dbReference type="OrthoDB" id="165343at2"/>
<keyword evidence="2" id="KW-0479">Metal-binding</keyword>
<dbReference type="AlphaFoldDB" id="A0A437PPD0"/>
<dbReference type="Gene3D" id="2.102.10.10">
    <property type="entry name" value="Rieske [2Fe-2S] iron-sulphur domain"/>
    <property type="match status" value="1"/>
</dbReference>
<accession>A0A437PPD0</accession>
<keyword evidence="4" id="KW-0411">Iron-sulfur</keyword>
<evidence type="ECO:0000259" key="6">
    <source>
        <dbReference type="PROSITE" id="PS51296"/>
    </source>
</evidence>
<evidence type="ECO:0000256" key="4">
    <source>
        <dbReference type="ARBA" id="ARBA00023014"/>
    </source>
</evidence>
<dbReference type="GO" id="GO:0051537">
    <property type="term" value="F:2 iron, 2 sulfur cluster binding"/>
    <property type="evidence" value="ECO:0007669"/>
    <property type="project" value="UniProtKB-KW"/>
</dbReference>
<dbReference type="InterPro" id="IPR017941">
    <property type="entry name" value="Rieske_2Fe-2S"/>
</dbReference>